<dbReference type="KEGG" id="vg:19738612"/>
<dbReference type="Gene3D" id="2.20.25.10">
    <property type="match status" value="1"/>
</dbReference>
<gene>
    <name evidence="6" type="primary">028R</name>
    <name evidence="6" type="ORF">IIV31_028R</name>
</gene>
<dbReference type="SUPFAM" id="SSF57783">
    <property type="entry name" value="Zinc beta-ribbon"/>
    <property type="match status" value="1"/>
</dbReference>
<dbReference type="InterPro" id="IPR001222">
    <property type="entry name" value="Znf_TFIIS"/>
</dbReference>
<evidence type="ECO:0000256" key="1">
    <source>
        <dbReference type="ARBA" id="ARBA00022723"/>
    </source>
</evidence>
<evidence type="ECO:0000256" key="2">
    <source>
        <dbReference type="ARBA" id="ARBA00022771"/>
    </source>
</evidence>
<protein>
    <submittedName>
        <fullName evidence="6">Putative transcription elongation factor TFIIS</fullName>
    </submittedName>
</protein>
<proteinExistence type="predicted"/>
<evidence type="ECO:0000256" key="4">
    <source>
        <dbReference type="PROSITE-ProRule" id="PRU00472"/>
    </source>
</evidence>
<dbReference type="GeneID" id="19738612"/>
<evidence type="ECO:0000313" key="7">
    <source>
        <dbReference type="Proteomes" id="UP000114278"/>
    </source>
</evidence>
<keyword evidence="3" id="KW-0862">Zinc</keyword>
<feature type="domain" description="TFIIS-type" evidence="5">
    <location>
        <begin position="96"/>
        <end position="135"/>
    </location>
</feature>
<keyword evidence="6" id="KW-0648">Protein biosynthesis</keyword>
<evidence type="ECO:0000259" key="5">
    <source>
        <dbReference type="PROSITE" id="PS51133"/>
    </source>
</evidence>
<dbReference type="Proteomes" id="UP000114278">
    <property type="component" value="Segment"/>
</dbReference>
<organism evidence="6 7">
    <name type="scientific">Armadillidium vulgare iridescent virus</name>
    <dbReference type="NCBI Taxonomy" id="72201"/>
    <lineage>
        <taxon>Viruses</taxon>
        <taxon>Varidnaviria</taxon>
        <taxon>Bamfordvirae</taxon>
        <taxon>Nucleocytoviricota</taxon>
        <taxon>Megaviricetes</taxon>
        <taxon>Pimascovirales</taxon>
        <taxon>Pimascovirales incertae sedis</taxon>
        <taxon>Iridoviridae</taxon>
        <taxon>Betairidovirinae</taxon>
        <taxon>Iridovirus</taxon>
        <taxon>Iridovirus armadillidium1</taxon>
        <taxon>Invertebrate iridescent virus 31</taxon>
    </lineage>
</organism>
<dbReference type="GO" id="GO:0006351">
    <property type="term" value="P:DNA-templated transcription"/>
    <property type="evidence" value="ECO:0007669"/>
    <property type="project" value="InterPro"/>
</dbReference>
<dbReference type="SMART" id="SM00440">
    <property type="entry name" value="ZnF_C2C2"/>
    <property type="match status" value="1"/>
</dbReference>
<keyword evidence="6" id="KW-0251">Elongation factor</keyword>
<evidence type="ECO:0000313" key="6">
    <source>
        <dbReference type="EMBL" id="CCV02400.1"/>
    </source>
</evidence>
<sequence>MDNLKNKIQIIKILSVYVKDKSLIPLFLTHINTTEDVFECVGLFEKNKKNDGIAQYVLKIIQEGNFKWNDNSLKEFLEIEKEEDDFLETPPDVAEGIFQCKCGCTKVYSMSKQTRGGDENTTVFAICTKCKSKWVVS</sequence>
<reference evidence="6 7" key="1">
    <citation type="journal article" date="2014" name="J. Gen. Virol.">
        <title>Genome sequence of a crustacean iridovirus, IIV31, isolated from the pill bug, Armadillidium vulgare.</title>
        <authorList>
            <person name="Piegu B."/>
            <person name="Guizard S."/>
            <person name="Yeping T."/>
            <person name="Cruaud C."/>
            <person name="Asgari S."/>
            <person name="Bideshi D.K."/>
            <person name="Federici B.A."/>
            <person name="Bigot Y."/>
        </authorList>
    </citation>
    <scope>NUCLEOTIDE SEQUENCE [LARGE SCALE GENOMIC DNA]</scope>
</reference>
<dbReference type="OrthoDB" id="23494at10239"/>
<keyword evidence="7" id="KW-1185">Reference proteome</keyword>
<keyword evidence="1" id="KW-0479">Metal-binding</keyword>
<dbReference type="RefSeq" id="YP_009046642.1">
    <property type="nucleotide sequence ID" value="NC_024451.1"/>
</dbReference>
<dbReference type="GO" id="GO:0008270">
    <property type="term" value="F:zinc ion binding"/>
    <property type="evidence" value="ECO:0007669"/>
    <property type="project" value="UniProtKB-KW"/>
</dbReference>
<dbReference type="Pfam" id="PF01096">
    <property type="entry name" value="Zn_ribbon_TFIIS"/>
    <property type="match status" value="1"/>
</dbReference>
<dbReference type="PROSITE" id="PS51133">
    <property type="entry name" value="ZF_TFIIS_2"/>
    <property type="match status" value="1"/>
</dbReference>
<dbReference type="EMBL" id="HF920637">
    <property type="protein sequence ID" value="CCV02400.1"/>
    <property type="molecule type" value="Genomic_DNA"/>
</dbReference>
<accession>A0A068QL21</accession>
<dbReference type="GO" id="GO:0003676">
    <property type="term" value="F:nucleic acid binding"/>
    <property type="evidence" value="ECO:0007669"/>
    <property type="project" value="InterPro"/>
</dbReference>
<name>A0A068QL21_9VIRU</name>
<evidence type="ECO:0000256" key="3">
    <source>
        <dbReference type="ARBA" id="ARBA00022833"/>
    </source>
</evidence>
<keyword evidence="2 4" id="KW-0863">Zinc-finger</keyword>